<protein>
    <submittedName>
        <fullName evidence="1">Uncharacterized protein</fullName>
    </submittedName>
</protein>
<dbReference type="PANTHER" id="PTHR34035:SF1">
    <property type="entry name" value="TESTIS-EXPRESSED PROTEIN 47"/>
    <property type="match status" value="1"/>
</dbReference>
<name>A0AB34K3N9_PRYPA</name>
<sequence length="243" mass="26896">MAAEPSKRRSAEDVLPKGAENMLAALLDGLERHGRPMRPLVRVVLVGNQHEKPGKWEKQREPLLHWLSAYVKELSGEKELTGLLLGLPSGWILLAEGLHEPVAAMLKALSAEEGQLFDVAKVIHQSEDIPCRAFSSWGSKCVSVARKNYAETAGDQLATMLGELVIGMIKIGQAVGPMGSHDLNKIDAWQAHFPEMPSNERVGQAIEHDDVPTLKDFLDIFETPVEISLQSDRVWPPERPMVY</sequence>
<dbReference type="Proteomes" id="UP001515480">
    <property type="component" value="Unassembled WGS sequence"/>
</dbReference>
<evidence type="ECO:0000313" key="1">
    <source>
        <dbReference type="EMBL" id="KAL1527566.1"/>
    </source>
</evidence>
<reference evidence="1 2" key="1">
    <citation type="journal article" date="2024" name="Science">
        <title>Giant polyketide synthase enzymes in the biosynthesis of giant marine polyether toxins.</title>
        <authorList>
            <person name="Fallon T.R."/>
            <person name="Shende V.V."/>
            <person name="Wierzbicki I.H."/>
            <person name="Pendleton A.L."/>
            <person name="Watervoot N.F."/>
            <person name="Auber R.P."/>
            <person name="Gonzalez D.J."/>
            <person name="Wisecaver J.H."/>
            <person name="Moore B.S."/>
        </authorList>
    </citation>
    <scope>NUCLEOTIDE SEQUENCE [LARGE SCALE GENOMIC DNA]</scope>
    <source>
        <strain evidence="1 2">12B1</strain>
    </source>
</reference>
<evidence type="ECO:0000313" key="2">
    <source>
        <dbReference type="Proteomes" id="UP001515480"/>
    </source>
</evidence>
<organism evidence="1 2">
    <name type="scientific">Prymnesium parvum</name>
    <name type="common">Toxic golden alga</name>
    <dbReference type="NCBI Taxonomy" id="97485"/>
    <lineage>
        <taxon>Eukaryota</taxon>
        <taxon>Haptista</taxon>
        <taxon>Haptophyta</taxon>
        <taxon>Prymnesiophyceae</taxon>
        <taxon>Prymnesiales</taxon>
        <taxon>Prymnesiaceae</taxon>
        <taxon>Prymnesium</taxon>
    </lineage>
</organism>
<accession>A0AB34K3N9</accession>
<gene>
    <name evidence="1" type="ORF">AB1Y20_008953</name>
</gene>
<dbReference type="AlphaFoldDB" id="A0AB34K3N9"/>
<dbReference type="InterPro" id="IPR055308">
    <property type="entry name" value="TEX47-like"/>
</dbReference>
<dbReference type="Pfam" id="PF24787">
    <property type="entry name" value="TEX47"/>
    <property type="match status" value="1"/>
</dbReference>
<keyword evidence="2" id="KW-1185">Reference proteome</keyword>
<dbReference type="PANTHER" id="PTHR34035">
    <property type="entry name" value="TESTIS-EXPRESSED PROTEIN 47"/>
    <property type="match status" value="1"/>
</dbReference>
<proteinExistence type="predicted"/>
<comment type="caution">
    <text evidence="1">The sequence shown here is derived from an EMBL/GenBank/DDBJ whole genome shotgun (WGS) entry which is preliminary data.</text>
</comment>
<dbReference type="EMBL" id="JBGBPQ010000002">
    <property type="protein sequence ID" value="KAL1527566.1"/>
    <property type="molecule type" value="Genomic_DNA"/>
</dbReference>